<organism evidence="1">
    <name type="scientific">Klebsiella phage vB_Kpn2-P2</name>
    <dbReference type="NCBI Taxonomy" id="3230849"/>
    <lineage>
        <taxon>Viruses</taxon>
    </lineage>
</organism>
<sequence length="88" mass="10774">MKMNFREMMYANMQREAYEMLPHDERAAFIKSQNPMLKQSVCVTKQMKQRYGAFYWSYKLDNGWRCFASRSKEECVRKYREFMEKANA</sequence>
<accession>A0AAU8EEL8</accession>
<gene>
    <name evidence="1" type="ORF">vBKpn2P2_57</name>
</gene>
<proteinExistence type="predicted"/>
<dbReference type="EMBL" id="PP848851">
    <property type="protein sequence ID" value="XCG96905.1"/>
    <property type="molecule type" value="Genomic_DNA"/>
</dbReference>
<name>A0AAU8EEL8_9VIRU</name>
<evidence type="ECO:0008006" key="2">
    <source>
        <dbReference type="Google" id="ProtNLM"/>
    </source>
</evidence>
<evidence type="ECO:0000313" key="1">
    <source>
        <dbReference type="EMBL" id="XCG96905.1"/>
    </source>
</evidence>
<reference evidence="1" key="1">
    <citation type="submission" date="2024-05" db="EMBL/GenBank/DDBJ databases">
        <authorList>
            <person name="Ferriol-Gonzalez C."/>
            <person name="Concha-Eloko R."/>
            <person name="Bernabeu-Gimeno M."/>
            <person name="Fernandez-Cuenca F."/>
            <person name="Canada-Garcia J.E."/>
            <person name="Garcia-Cobos S."/>
            <person name="Sanjuan R."/>
            <person name="Domingo-Calap P."/>
        </authorList>
    </citation>
    <scope>NUCLEOTIDE SEQUENCE</scope>
</reference>
<protein>
    <recommendedName>
        <fullName evidence="2">Phage protein</fullName>
    </recommendedName>
</protein>